<dbReference type="GO" id="GO:0070677">
    <property type="term" value="F:rRNA (cytosine-2'-O-)-methyltransferase activity"/>
    <property type="evidence" value="ECO:0007669"/>
    <property type="project" value="UniProtKB-UniRule"/>
</dbReference>
<dbReference type="EMBL" id="PDJC01000001">
    <property type="protein sequence ID" value="PFG17403.1"/>
    <property type="molecule type" value="Genomic_DNA"/>
</dbReference>
<dbReference type="CDD" id="cd11648">
    <property type="entry name" value="RsmI"/>
    <property type="match status" value="1"/>
</dbReference>
<comment type="similarity">
    <text evidence="6">Belongs to the methyltransferase superfamily. RsmI family.</text>
</comment>
<dbReference type="Proteomes" id="UP000226079">
    <property type="component" value="Unassembled WGS sequence"/>
</dbReference>
<evidence type="ECO:0000256" key="3">
    <source>
        <dbReference type="ARBA" id="ARBA00022603"/>
    </source>
</evidence>
<protein>
    <recommendedName>
        <fullName evidence="6">Ribosomal RNA small subunit methyltransferase I</fullName>
        <ecNumber evidence="6">2.1.1.198</ecNumber>
    </recommendedName>
    <alternativeName>
        <fullName evidence="6">16S rRNA 2'-O-ribose C1402 methyltransferase</fullName>
    </alternativeName>
    <alternativeName>
        <fullName evidence="6">rRNA (cytidine-2'-O-)-methyltransferase RsmI</fullName>
    </alternativeName>
</protein>
<dbReference type="PIRSF" id="PIRSF005917">
    <property type="entry name" value="MTase_YraL"/>
    <property type="match status" value="1"/>
</dbReference>
<dbReference type="NCBIfam" id="TIGR00096">
    <property type="entry name" value="16S rRNA (cytidine(1402)-2'-O)-methyltransferase"/>
    <property type="match status" value="1"/>
</dbReference>
<evidence type="ECO:0000256" key="2">
    <source>
        <dbReference type="ARBA" id="ARBA00022552"/>
    </source>
</evidence>
<keyword evidence="1 6" id="KW-0963">Cytoplasm</keyword>
<dbReference type="InterPro" id="IPR008189">
    <property type="entry name" value="rRNA_ssu_MeTfrase_I"/>
</dbReference>
<dbReference type="InterPro" id="IPR014776">
    <property type="entry name" value="4pyrrole_Mease_sub2"/>
</dbReference>
<keyword evidence="3 6" id="KW-0489">Methyltransferase</keyword>
<comment type="caution">
    <text evidence="8">The sequence shown here is derived from an EMBL/GenBank/DDBJ whole genome shotgun (WGS) entry which is preliminary data.</text>
</comment>
<dbReference type="InterPro" id="IPR014777">
    <property type="entry name" value="4pyrrole_Mease_sub1"/>
</dbReference>
<comment type="catalytic activity">
    <reaction evidence="6">
        <text>cytidine(1402) in 16S rRNA + S-adenosyl-L-methionine = 2'-O-methylcytidine(1402) in 16S rRNA + S-adenosyl-L-homocysteine + H(+)</text>
        <dbReference type="Rhea" id="RHEA:42924"/>
        <dbReference type="Rhea" id="RHEA-COMP:10285"/>
        <dbReference type="Rhea" id="RHEA-COMP:10286"/>
        <dbReference type="ChEBI" id="CHEBI:15378"/>
        <dbReference type="ChEBI" id="CHEBI:57856"/>
        <dbReference type="ChEBI" id="CHEBI:59789"/>
        <dbReference type="ChEBI" id="CHEBI:74495"/>
        <dbReference type="ChEBI" id="CHEBI:82748"/>
        <dbReference type="EC" id="2.1.1.198"/>
    </reaction>
</comment>
<comment type="subcellular location">
    <subcellularLocation>
        <location evidence="6">Cytoplasm</location>
    </subcellularLocation>
</comment>
<evidence type="ECO:0000259" key="7">
    <source>
        <dbReference type="Pfam" id="PF00590"/>
    </source>
</evidence>
<comment type="function">
    <text evidence="6">Catalyzes the 2'-O-methylation of the ribose of cytidine 1402 (C1402) in 16S rRNA.</text>
</comment>
<keyword evidence="9" id="KW-1185">Reference proteome</keyword>
<dbReference type="EC" id="2.1.1.198" evidence="6"/>
<dbReference type="Gene3D" id="3.30.950.10">
    <property type="entry name" value="Methyltransferase, Cobalt-precorrin-4 Transmethylase, Domain 2"/>
    <property type="match status" value="1"/>
</dbReference>
<dbReference type="FunFam" id="3.30.950.10:FF:000003">
    <property type="entry name" value="Ribosomal RNA small subunit methyltransferase I"/>
    <property type="match status" value="1"/>
</dbReference>
<dbReference type="Gene3D" id="3.40.1010.10">
    <property type="entry name" value="Cobalt-precorrin-4 Transmethylase, Domain 1"/>
    <property type="match status" value="1"/>
</dbReference>
<evidence type="ECO:0000313" key="9">
    <source>
        <dbReference type="Proteomes" id="UP000226079"/>
    </source>
</evidence>
<dbReference type="InterPro" id="IPR000878">
    <property type="entry name" value="4pyrrol_Mease"/>
</dbReference>
<dbReference type="SUPFAM" id="SSF53790">
    <property type="entry name" value="Tetrapyrrole methylase"/>
    <property type="match status" value="1"/>
</dbReference>
<dbReference type="Pfam" id="PF00590">
    <property type="entry name" value="TP_methylase"/>
    <property type="match status" value="1"/>
</dbReference>
<evidence type="ECO:0000256" key="5">
    <source>
        <dbReference type="ARBA" id="ARBA00022691"/>
    </source>
</evidence>
<dbReference type="PANTHER" id="PTHR46111:SF1">
    <property type="entry name" value="RIBOSOMAL RNA SMALL SUBUNIT METHYLTRANSFERASE I"/>
    <property type="match status" value="1"/>
</dbReference>
<evidence type="ECO:0000256" key="6">
    <source>
        <dbReference type="HAMAP-Rule" id="MF_01877"/>
    </source>
</evidence>
<proteinExistence type="inferred from homology"/>
<dbReference type="AlphaFoldDB" id="A0A2A9CSI9"/>
<reference evidence="8 9" key="1">
    <citation type="submission" date="2017-10" db="EMBL/GenBank/DDBJ databases">
        <title>Sequencing the genomes of 1000 actinobacteria strains.</title>
        <authorList>
            <person name="Klenk H.-P."/>
        </authorList>
    </citation>
    <scope>NUCLEOTIDE SEQUENCE [LARGE SCALE GENOMIC DNA]</scope>
    <source>
        <strain evidence="8 9">DSM 15597</strain>
    </source>
</reference>
<dbReference type="PANTHER" id="PTHR46111">
    <property type="entry name" value="RIBOSOMAL RNA SMALL SUBUNIT METHYLTRANSFERASE I"/>
    <property type="match status" value="1"/>
</dbReference>
<keyword evidence="4 6" id="KW-0808">Transferase</keyword>
<feature type="domain" description="Tetrapyrrole methylase" evidence="7">
    <location>
        <begin position="9"/>
        <end position="212"/>
    </location>
</feature>
<evidence type="ECO:0000256" key="1">
    <source>
        <dbReference type="ARBA" id="ARBA00022490"/>
    </source>
</evidence>
<dbReference type="PROSITE" id="PS01296">
    <property type="entry name" value="RSMI"/>
    <property type="match status" value="1"/>
</dbReference>
<name>A0A2A9CSI9_9ACTN</name>
<accession>A0A2A9CSI9</accession>
<keyword evidence="5 6" id="KW-0949">S-adenosyl-L-methionine</keyword>
<evidence type="ECO:0000313" key="8">
    <source>
        <dbReference type="EMBL" id="PFG17403.1"/>
    </source>
</evidence>
<evidence type="ECO:0000256" key="4">
    <source>
        <dbReference type="ARBA" id="ARBA00022679"/>
    </source>
</evidence>
<gene>
    <name evidence="6" type="primary">rsmI</name>
    <name evidence="8" type="ORF">ATK74_1972</name>
</gene>
<dbReference type="InterPro" id="IPR018063">
    <property type="entry name" value="SAM_MeTrfase_RsmI_CS"/>
</dbReference>
<dbReference type="InterPro" id="IPR035996">
    <property type="entry name" value="4pyrrol_Methylase_sf"/>
</dbReference>
<organism evidence="8 9">
    <name type="scientific">Propionicimonas paludicola</name>
    <dbReference type="NCBI Taxonomy" id="185243"/>
    <lineage>
        <taxon>Bacteria</taxon>
        <taxon>Bacillati</taxon>
        <taxon>Actinomycetota</taxon>
        <taxon>Actinomycetes</taxon>
        <taxon>Propionibacteriales</taxon>
        <taxon>Nocardioidaceae</taxon>
        <taxon>Propionicimonas</taxon>
    </lineage>
</organism>
<dbReference type="RefSeq" id="WP_211283334.1">
    <property type="nucleotide sequence ID" value="NZ_PDJC01000001.1"/>
</dbReference>
<sequence length="284" mass="29597">METQSGDGRLVLAGTPIGNPADASPALRAALTSADLIAAEDTRRLQSLLARLELSTSAKVISYFDGNEASRVDELLRAIADGRTVVVVSDAGMPTVSDPGYRAVVAAVAAGYPISVVPGPSAVLVALALSGLATDRFCFEGFLPRKGEQRRRRLAELAAEPRTMVFFEAPHRISEFLADARGAFGDDRPAAISRELTKTYEETRRGGLAELADWAADGVRGEITVVVAGAAQPELSVADAVELVTERIAGGEPLSAAVAAVAVETGVARKALYAAALAARKEAK</sequence>
<dbReference type="HAMAP" id="MF_01877">
    <property type="entry name" value="16SrRNA_methyltr_I"/>
    <property type="match status" value="1"/>
</dbReference>
<keyword evidence="2 6" id="KW-0698">rRNA processing</keyword>
<dbReference type="GO" id="GO:0005737">
    <property type="term" value="C:cytoplasm"/>
    <property type="evidence" value="ECO:0007669"/>
    <property type="project" value="UniProtKB-SubCell"/>
</dbReference>